<dbReference type="AlphaFoldDB" id="A0AAW2ZNK9"/>
<feature type="chain" id="PRO_5043351920" evidence="2">
    <location>
        <begin position="24"/>
        <end position="742"/>
    </location>
</feature>
<feature type="transmembrane region" description="Helical" evidence="1">
    <location>
        <begin position="372"/>
        <end position="392"/>
    </location>
</feature>
<feature type="transmembrane region" description="Helical" evidence="1">
    <location>
        <begin position="190"/>
        <end position="208"/>
    </location>
</feature>
<feature type="transmembrane region" description="Helical" evidence="1">
    <location>
        <begin position="344"/>
        <end position="366"/>
    </location>
</feature>
<keyword evidence="2" id="KW-0732">Signal</keyword>
<feature type="signal peptide" evidence="2">
    <location>
        <begin position="1"/>
        <end position="23"/>
    </location>
</feature>
<feature type="transmembrane region" description="Helical" evidence="1">
    <location>
        <begin position="504"/>
        <end position="525"/>
    </location>
</feature>
<dbReference type="Proteomes" id="UP001431209">
    <property type="component" value="Unassembled WGS sequence"/>
</dbReference>
<feature type="transmembrane region" description="Helical" evidence="1">
    <location>
        <begin position="603"/>
        <end position="623"/>
    </location>
</feature>
<feature type="transmembrane region" description="Helical" evidence="1">
    <location>
        <begin position="635"/>
        <end position="655"/>
    </location>
</feature>
<protein>
    <submittedName>
        <fullName evidence="3">RecA</fullName>
    </submittedName>
</protein>
<gene>
    <name evidence="3" type="ORF">AKO1_009616</name>
</gene>
<keyword evidence="1" id="KW-0472">Membrane</keyword>
<dbReference type="EMBL" id="JAOPGA020001721">
    <property type="protein sequence ID" value="KAL0490797.1"/>
    <property type="molecule type" value="Genomic_DNA"/>
</dbReference>
<accession>A0AAW2ZNK9</accession>
<name>A0AAW2ZNK9_9EUKA</name>
<evidence type="ECO:0000256" key="2">
    <source>
        <dbReference type="SAM" id="SignalP"/>
    </source>
</evidence>
<keyword evidence="1" id="KW-1133">Transmembrane helix</keyword>
<keyword evidence="4" id="KW-1185">Reference proteome</keyword>
<evidence type="ECO:0000313" key="3">
    <source>
        <dbReference type="EMBL" id="KAL0490797.1"/>
    </source>
</evidence>
<evidence type="ECO:0000256" key="1">
    <source>
        <dbReference type="SAM" id="Phobius"/>
    </source>
</evidence>
<comment type="caution">
    <text evidence="3">The sequence shown here is derived from an EMBL/GenBank/DDBJ whole genome shotgun (WGS) entry which is preliminary data.</text>
</comment>
<feature type="transmembrane region" description="Helical" evidence="1">
    <location>
        <begin position="298"/>
        <end position="317"/>
    </location>
</feature>
<proteinExistence type="predicted"/>
<sequence length="742" mass="86801">MRMIQRLLLLSMAILICIQESKQVQFLDSTLEGQKWSDLRKATSNKMVMTVVTINNYNGTNLPANQIYINAFDSVLYLDPSSRYYSFMTITRFMYFYNFDIDYENDAPMPSVIELEPDQTDLVNPDVLDLINSFITQTNIMSLNTTYSVCWIKSDPNRASKSSFFCFRTKDKKMYSVDVLANEHYVTVDVVINIFQLVVAIGIVYIYVTNMNIIRKSRKFIFVTDSIKNPPMWQNLFPSIPTSIAVKFRIFDSISLCVVHIILCTIVIFSQLQPEEWPALNYNFSLQFRNYLANSKQYWVAILLIIINTTFFLIKLISDNHRNLSIKVLPDVSTNKTRVKFDRIIVSLVYAAACVSILVCYVFFGVPSKRRYRRVLWCTGCVLFGIALFFNLHFMNIYADKKLTSWLQSKFSFIGKGRKEEKDDTFYQLQEELSQEYYVRDEVLPKVAAPKKDKYQKHLPYWLYLLVLIINYTIRSVWLCSLALMTFLAGFVVSRFIESTIDNILVNGDIISTYSYFFSIVGVMYKTKNDIELPYLKLKTLICNERGALSMERILHHRSEIRSRPYEEAKKDKENWYLIPMTWTVFIRVSKLMRLRRQTLRTAAQAVFAMFILCVFHFSNLIFDVQFNKVFGNSAIFAILATTVMPLIPKFISYLSEDEVGMDSKLFNARLNNAMLLLERQEERRNTLEFAVGKIPHRYARFMYKVLSALKEEKEERMDPLYDYDPLTNEATIKDPGFDHQE</sequence>
<evidence type="ECO:0000313" key="4">
    <source>
        <dbReference type="Proteomes" id="UP001431209"/>
    </source>
</evidence>
<feature type="transmembrane region" description="Helical" evidence="1">
    <location>
        <begin position="250"/>
        <end position="272"/>
    </location>
</feature>
<keyword evidence="1" id="KW-0812">Transmembrane</keyword>
<feature type="transmembrane region" description="Helical" evidence="1">
    <location>
        <begin position="461"/>
        <end position="492"/>
    </location>
</feature>
<organism evidence="3 4">
    <name type="scientific">Acrasis kona</name>
    <dbReference type="NCBI Taxonomy" id="1008807"/>
    <lineage>
        <taxon>Eukaryota</taxon>
        <taxon>Discoba</taxon>
        <taxon>Heterolobosea</taxon>
        <taxon>Tetramitia</taxon>
        <taxon>Eutetramitia</taxon>
        <taxon>Acrasidae</taxon>
        <taxon>Acrasis</taxon>
    </lineage>
</organism>
<reference evidence="3 4" key="1">
    <citation type="submission" date="2024-03" db="EMBL/GenBank/DDBJ databases">
        <title>The Acrasis kona genome and developmental transcriptomes reveal deep origins of eukaryotic multicellular pathways.</title>
        <authorList>
            <person name="Sheikh S."/>
            <person name="Fu C.-J."/>
            <person name="Brown M.W."/>
            <person name="Baldauf S.L."/>
        </authorList>
    </citation>
    <scope>NUCLEOTIDE SEQUENCE [LARGE SCALE GENOMIC DNA]</scope>
    <source>
        <strain evidence="3 4">ATCC MYA-3509</strain>
    </source>
</reference>